<dbReference type="PROSITE" id="PS01063">
    <property type="entry name" value="SIGMA70_ECF"/>
    <property type="match status" value="1"/>
</dbReference>
<name>A0A558ALA8_9PSEU</name>
<evidence type="ECO:0000256" key="6">
    <source>
        <dbReference type="RuleBase" id="RU000716"/>
    </source>
</evidence>
<dbReference type="RefSeq" id="WP_144633916.1">
    <property type="nucleotide sequence ID" value="NZ_BNAX01000015.1"/>
</dbReference>
<organism evidence="9 10">
    <name type="scientific">Amycolatopsis acidiphila</name>
    <dbReference type="NCBI Taxonomy" id="715473"/>
    <lineage>
        <taxon>Bacteria</taxon>
        <taxon>Bacillati</taxon>
        <taxon>Actinomycetota</taxon>
        <taxon>Actinomycetes</taxon>
        <taxon>Pseudonocardiales</taxon>
        <taxon>Pseudonocardiaceae</taxon>
        <taxon>Amycolatopsis</taxon>
    </lineage>
</organism>
<evidence type="ECO:0000256" key="4">
    <source>
        <dbReference type="ARBA" id="ARBA00023125"/>
    </source>
</evidence>
<proteinExistence type="inferred from homology"/>
<dbReference type="Proteomes" id="UP000318578">
    <property type="component" value="Unassembled WGS sequence"/>
</dbReference>
<comment type="caution">
    <text evidence="9">The sequence shown here is derived from an EMBL/GenBank/DDBJ whole genome shotgun (WGS) entry which is preliminary data.</text>
</comment>
<dbReference type="Pfam" id="PF08281">
    <property type="entry name" value="Sigma70_r4_2"/>
    <property type="match status" value="1"/>
</dbReference>
<evidence type="ECO:0000259" key="8">
    <source>
        <dbReference type="Pfam" id="PF08281"/>
    </source>
</evidence>
<dbReference type="NCBIfam" id="TIGR02947">
    <property type="entry name" value="SigH_actino"/>
    <property type="match status" value="1"/>
</dbReference>
<dbReference type="InterPro" id="IPR036388">
    <property type="entry name" value="WH-like_DNA-bd_sf"/>
</dbReference>
<dbReference type="GO" id="GO:0016987">
    <property type="term" value="F:sigma factor activity"/>
    <property type="evidence" value="ECO:0007669"/>
    <property type="project" value="UniProtKB-KW"/>
</dbReference>
<keyword evidence="10" id="KW-1185">Reference proteome</keyword>
<comment type="similarity">
    <text evidence="1 6">Belongs to the sigma-70 factor family. ECF subfamily.</text>
</comment>
<dbReference type="AlphaFoldDB" id="A0A558ALA8"/>
<dbReference type="GO" id="GO:0006352">
    <property type="term" value="P:DNA-templated transcription initiation"/>
    <property type="evidence" value="ECO:0007669"/>
    <property type="project" value="InterPro"/>
</dbReference>
<feature type="domain" description="RNA polymerase sigma factor 70 region 4 type 2" evidence="8">
    <location>
        <begin position="132"/>
        <end position="181"/>
    </location>
</feature>
<dbReference type="Pfam" id="PF04542">
    <property type="entry name" value="Sigma70_r2"/>
    <property type="match status" value="1"/>
</dbReference>
<dbReference type="InterPro" id="IPR013324">
    <property type="entry name" value="RNA_pol_sigma_r3/r4-like"/>
</dbReference>
<dbReference type="FunFam" id="1.10.10.10:FF:000068">
    <property type="entry name" value="RNA polymerase sigma factor"/>
    <property type="match status" value="1"/>
</dbReference>
<dbReference type="PANTHER" id="PTHR43133">
    <property type="entry name" value="RNA POLYMERASE ECF-TYPE SIGMA FACTO"/>
    <property type="match status" value="1"/>
</dbReference>
<keyword evidence="3 6" id="KW-0731">Sigma factor</keyword>
<keyword evidence="4 6" id="KW-0238">DNA-binding</keyword>
<dbReference type="InterPro" id="IPR007627">
    <property type="entry name" value="RNA_pol_sigma70_r2"/>
</dbReference>
<dbReference type="Gene3D" id="1.10.1740.10">
    <property type="match status" value="1"/>
</dbReference>
<dbReference type="InterPro" id="IPR000838">
    <property type="entry name" value="RNA_pol_sigma70_ECF_CS"/>
</dbReference>
<gene>
    <name evidence="9" type="ORF">FNH06_04360</name>
</gene>
<dbReference type="InterPro" id="IPR013249">
    <property type="entry name" value="RNA_pol_sigma70_r4_t2"/>
</dbReference>
<evidence type="ECO:0000256" key="2">
    <source>
        <dbReference type="ARBA" id="ARBA00023015"/>
    </source>
</evidence>
<dbReference type="InterPro" id="IPR014284">
    <property type="entry name" value="RNA_pol_sigma-70_dom"/>
</dbReference>
<evidence type="ECO:0000256" key="5">
    <source>
        <dbReference type="ARBA" id="ARBA00023163"/>
    </source>
</evidence>
<protein>
    <recommendedName>
        <fullName evidence="6">RNA polymerase sigma factor</fullName>
    </recommendedName>
</protein>
<dbReference type="Gene3D" id="1.10.10.10">
    <property type="entry name" value="Winged helix-like DNA-binding domain superfamily/Winged helix DNA-binding domain"/>
    <property type="match status" value="1"/>
</dbReference>
<evidence type="ECO:0000256" key="3">
    <source>
        <dbReference type="ARBA" id="ARBA00023082"/>
    </source>
</evidence>
<dbReference type="NCBIfam" id="TIGR02937">
    <property type="entry name" value="sigma70-ECF"/>
    <property type="match status" value="1"/>
</dbReference>
<dbReference type="PANTHER" id="PTHR43133:SF59">
    <property type="entry name" value="ECF RNA POLYMERASE SIGMA FACTOR SIGR"/>
    <property type="match status" value="1"/>
</dbReference>
<dbReference type="InterPro" id="IPR013325">
    <property type="entry name" value="RNA_pol_sigma_r2"/>
</dbReference>
<dbReference type="SUPFAM" id="SSF88946">
    <property type="entry name" value="Sigma2 domain of RNA polymerase sigma factors"/>
    <property type="match status" value="1"/>
</dbReference>
<dbReference type="CDD" id="cd06171">
    <property type="entry name" value="Sigma70_r4"/>
    <property type="match status" value="1"/>
</dbReference>
<dbReference type="GO" id="GO:0006950">
    <property type="term" value="P:response to stress"/>
    <property type="evidence" value="ECO:0007669"/>
    <property type="project" value="UniProtKB-ARBA"/>
</dbReference>
<dbReference type="OrthoDB" id="9803470at2"/>
<keyword evidence="2 6" id="KW-0805">Transcription regulation</keyword>
<dbReference type="SUPFAM" id="SSF88659">
    <property type="entry name" value="Sigma3 and sigma4 domains of RNA polymerase sigma factors"/>
    <property type="match status" value="1"/>
</dbReference>
<reference evidence="9 10" key="1">
    <citation type="submission" date="2019-07" db="EMBL/GenBank/DDBJ databases">
        <title>New species of Amycolatopsis and Streptomyces.</title>
        <authorList>
            <person name="Duangmal K."/>
            <person name="Teo W.F.A."/>
            <person name="Lipun K."/>
        </authorList>
    </citation>
    <scope>NUCLEOTIDE SEQUENCE [LARGE SCALE GENOMIC DNA]</scope>
    <source>
        <strain evidence="9 10">JCM 30562</strain>
    </source>
</reference>
<evidence type="ECO:0000313" key="10">
    <source>
        <dbReference type="Proteomes" id="UP000318578"/>
    </source>
</evidence>
<dbReference type="GO" id="GO:0003677">
    <property type="term" value="F:DNA binding"/>
    <property type="evidence" value="ECO:0007669"/>
    <property type="project" value="UniProtKB-KW"/>
</dbReference>
<dbReference type="InterPro" id="IPR014293">
    <property type="entry name" value="RNA_pol_sigma70_actinobac"/>
</dbReference>
<evidence type="ECO:0000313" key="9">
    <source>
        <dbReference type="EMBL" id="TVT25057.1"/>
    </source>
</evidence>
<evidence type="ECO:0000256" key="1">
    <source>
        <dbReference type="ARBA" id="ARBA00010641"/>
    </source>
</evidence>
<dbReference type="InterPro" id="IPR039425">
    <property type="entry name" value="RNA_pol_sigma-70-like"/>
</dbReference>
<accession>A0A558ALA8</accession>
<feature type="domain" description="RNA polymerase sigma-70 region 2" evidence="7">
    <location>
        <begin position="27"/>
        <end position="89"/>
    </location>
</feature>
<dbReference type="EMBL" id="VJZA01000004">
    <property type="protein sequence ID" value="TVT25057.1"/>
    <property type="molecule type" value="Genomic_DNA"/>
</dbReference>
<sequence>MTHTITRRSPDRTVDRRQFERDALPFYDKVYSAALRLTSNRDDAQDLAQETYLKAYVSFHQFHEGTNLKAWLYRILTNAFISSCRKNKRAPAPSDVHVLEDWQLVRAESHTATGLRSAEADALDHLPGSDLTGAMRLLPEEFRIAVYLADVGGFAYKEIARIMDTPVGTVMSRIHRGRRLLREYLQDRHARPELGEQCPAS</sequence>
<evidence type="ECO:0000259" key="7">
    <source>
        <dbReference type="Pfam" id="PF04542"/>
    </source>
</evidence>
<keyword evidence="5 6" id="KW-0804">Transcription</keyword>